<dbReference type="GO" id="GO:0005829">
    <property type="term" value="C:cytosol"/>
    <property type="evidence" value="ECO:0007669"/>
    <property type="project" value="GOC"/>
</dbReference>
<dbReference type="EMBL" id="CM026421">
    <property type="protein sequence ID" value="KAG0590320.1"/>
    <property type="molecule type" value="Genomic_DNA"/>
</dbReference>
<dbReference type="PANTHER" id="PTHR11099:SF0">
    <property type="entry name" value="VACUOLAR PROTEIN SORTING-ASSOCIATED PROTEIN 35"/>
    <property type="match status" value="1"/>
</dbReference>
<proteinExistence type="predicted"/>
<name>A0A8T0J325_CERPU</name>
<sequence>MPLGVVVREGGNVVDAVEFVLQNFTEMNKLWVRMQHQGPAREKEKREKERSELRDLIVNCKDEIAQYYLMDCIIQVFPDDFHLQTLETLLSACPQLQPTVDIKTVMSQLMERLSKYAAASPEVLPEFLQVEAFTKFSHAVVEVIEAQPDMPLVGAVSLYVALLTFVLRVHVDRLDYVDQVLGGCVKKLEGKGKVKDAKATKQLVALLSAPLEKYKDVVTILKLSNYGKVMEHLDYDTNRVMAVVLIQSILANNTLITAPEKVLLCGCSFPVRQ</sequence>
<comment type="caution">
    <text evidence="1">The sequence shown here is derived from an EMBL/GenBank/DDBJ whole genome shotgun (WGS) entry which is preliminary data.</text>
</comment>
<dbReference type="GO" id="GO:0042147">
    <property type="term" value="P:retrograde transport, endosome to Golgi"/>
    <property type="evidence" value="ECO:0007669"/>
    <property type="project" value="InterPro"/>
</dbReference>
<keyword evidence="2" id="KW-1185">Reference proteome</keyword>
<dbReference type="Proteomes" id="UP000822688">
    <property type="component" value="Chromosome 1"/>
</dbReference>
<dbReference type="Pfam" id="PF03635">
    <property type="entry name" value="Vps35"/>
    <property type="match status" value="1"/>
</dbReference>
<dbReference type="GO" id="GO:0005770">
    <property type="term" value="C:late endosome"/>
    <property type="evidence" value="ECO:0007669"/>
    <property type="project" value="TreeGrafter"/>
</dbReference>
<evidence type="ECO:0000313" key="2">
    <source>
        <dbReference type="Proteomes" id="UP000822688"/>
    </source>
</evidence>
<protein>
    <recommendedName>
        <fullName evidence="3">Vacuolar protein sorting-associated protein 35</fullName>
    </recommendedName>
</protein>
<dbReference type="GO" id="GO:0006886">
    <property type="term" value="P:intracellular protein transport"/>
    <property type="evidence" value="ECO:0007669"/>
    <property type="project" value="TreeGrafter"/>
</dbReference>
<organism evidence="1 2">
    <name type="scientific">Ceratodon purpureus</name>
    <name type="common">Fire moss</name>
    <name type="synonym">Dicranum purpureum</name>
    <dbReference type="NCBI Taxonomy" id="3225"/>
    <lineage>
        <taxon>Eukaryota</taxon>
        <taxon>Viridiplantae</taxon>
        <taxon>Streptophyta</taxon>
        <taxon>Embryophyta</taxon>
        <taxon>Bryophyta</taxon>
        <taxon>Bryophytina</taxon>
        <taxon>Bryopsida</taxon>
        <taxon>Dicranidae</taxon>
        <taxon>Pseudoditrichales</taxon>
        <taxon>Ditrichaceae</taxon>
        <taxon>Ceratodon</taxon>
    </lineage>
</organism>
<dbReference type="GO" id="GO:0030906">
    <property type="term" value="C:retromer, cargo-selective complex"/>
    <property type="evidence" value="ECO:0007669"/>
    <property type="project" value="InterPro"/>
</dbReference>
<dbReference type="AlphaFoldDB" id="A0A8T0J325"/>
<gene>
    <name evidence="1" type="ORF">KC19_1G089500</name>
</gene>
<dbReference type="PANTHER" id="PTHR11099">
    <property type="entry name" value="VACUOLAR SORTING PROTEIN 35"/>
    <property type="match status" value="1"/>
</dbReference>
<reference evidence="1" key="1">
    <citation type="submission" date="2020-06" db="EMBL/GenBank/DDBJ databases">
        <title>WGS assembly of Ceratodon purpureus strain R40.</title>
        <authorList>
            <person name="Carey S.B."/>
            <person name="Jenkins J."/>
            <person name="Shu S."/>
            <person name="Lovell J.T."/>
            <person name="Sreedasyam A."/>
            <person name="Maumus F."/>
            <person name="Tiley G.P."/>
            <person name="Fernandez-Pozo N."/>
            <person name="Barry K."/>
            <person name="Chen C."/>
            <person name="Wang M."/>
            <person name="Lipzen A."/>
            <person name="Daum C."/>
            <person name="Saski C.A."/>
            <person name="Payton A.C."/>
            <person name="Mcbreen J.C."/>
            <person name="Conrad R.E."/>
            <person name="Kollar L.M."/>
            <person name="Olsson S."/>
            <person name="Huttunen S."/>
            <person name="Landis J.B."/>
            <person name="Wickett N.J."/>
            <person name="Johnson M.G."/>
            <person name="Rensing S.A."/>
            <person name="Grimwood J."/>
            <person name="Schmutz J."/>
            <person name="Mcdaniel S.F."/>
        </authorList>
    </citation>
    <scope>NUCLEOTIDE SEQUENCE</scope>
    <source>
        <strain evidence="1">R40</strain>
    </source>
</reference>
<evidence type="ECO:0008006" key="3">
    <source>
        <dbReference type="Google" id="ProtNLM"/>
    </source>
</evidence>
<evidence type="ECO:0000313" key="1">
    <source>
        <dbReference type="EMBL" id="KAG0590320.1"/>
    </source>
</evidence>
<accession>A0A8T0J325</accession>
<dbReference type="InterPro" id="IPR005378">
    <property type="entry name" value="Vps35"/>
</dbReference>